<dbReference type="PANTHER" id="PTHR42792">
    <property type="entry name" value="FLAGELLIN"/>
    <property type="match status" value="1"/>
</dbReference>
<evidence type="ECO:0000313" key="7">
    <source>
        <dbReference type="Proteomes" id="UP000249577"/>
    </source>
</evidence>
<dbReference type="AlphaFoldDB" id="A0A2W5MGN5"/>
<evidence type="ECO:0000256" key="2">
    <source>
        <dbReference type="ARBA" id="ARBA00023143"/>
    </source>
</evidence>
<dbReference type="GO" id="GO:0009288">
    <property type="term" value="C:bacterial-type flagellum"/>
    <property type="evidence" value="ECO:0007669"/>
    <property type="project" value="UniProtKB-SubCell"/>
</dbReference>
<evidence type="ECO:0000313" key="6">
    <source>
        <dbReference type="EMBL" id="PZQ19057.1"/>
    </source>
</evidence>
<evidence type="ECO:0000259" key="4">
    <source>
        <dbReference type="Pfam" id="PF00669"/>
    </source>
</evidence>
<dbReference type="GO" id="GO:0005198">
    <property type="term" value="F:structural molecule activity"/>
    <property type="evidence" value="ECO:0007669"/>
    <property type="project" value="UniProtKB-UniRule"/>
</dbReference>
<dbReference type="Pfam" id="PF00700">
    <property type="entry name" value="Flagellin_C"/>
    <property type="match status" value="1"/>
</dbReference>
<dbReference type="InterPro" id="IPR046358">
    <property type="entry name" value="Flagellin_C"/>
</dbReference>
<comment type="caution">
    <text evidence="6">The sequence shown here is derived from an EMBL/GenBank/DDBJ whole genome shotgun (WGS) entry which is preliminary data.</text>
</comment>
<name>A0A2W5MGN5_ANCNO</name>
<dbReference type="InterPro" id="IPR001029">
    <property type="entry name" value="Flagellin_N"/>
</dbReference>
<keyword evidence="2 3" id="KW-0975">Bacterial flagellum</keyword>
<organism evidence="6 7">
    <name type="scientific">Ancylobacter novellus</name>
    <name type="common">Thiobacillus novellus</name>
    <dbReference type="NCBI Taxonomy" id="921"/>
    <lineage>
        <taxon>Bacteria</taxon>
        <taxon>Pseudomonadati</taxon>
        <taxon>Pseudomonadota</taxon>
        <taxon>Alphaproteobacteria</taxon>
        <taxon>Hyphomicrobiales</taxon>
        <taxon>Xanthobacteraceae</taxon>
        <taxon>Ancylobacter</taxon>
    </lineage>
</organism>
<comment type="subcellular location">
    <subcellularLocation>
        <location evidence="3">Secreted</location>
    </subcellularLocation>
    <subcellularLocation>
        <location evidence="3">Bacterial flagellum</location>
    </subcellularLocation>
</comment>
<evidence type="ECO:0000256" key="3">
    <source>
        <dbReference type="RuleBase" id="RU362073"/>
    </source>
</evidence>
<gene>
    <name evidence="6" type="ORF">DI565_01300</name>
</gene>
<dbReference type="GO" id="GO:0005576">
    <property type="term" value="C:extracellular region"/>
    <property type="evidence" value="ECO:0007669"/>
    <property type="project" value="UniProtKB-SubCell"/>
</dbReference>
<keyword evidence="3" id="KW-0964">Secreted</keyword>
<sequence length="362" mass="37634">MADITLNSAVRSNLRTLQSTSDLMNRTEERLSTGKKVNSALDNPSSFFTSQALDRRASDLNGLLDSVSNSVKTLEAADNGITAISKVVEGLKASARSALQSPKGTEATVTGSGFGTTTAADLTINGVDVTLGAGDTVDQVATKINDAEGLNVSASVVDGELKLTSDEDIVIAGTVTGTGLTAATTAATVIDQDAVDKRNAYLKDYNDALKQIDSLAKDASFNGVNLLNADDLEITFNEDGSSKLDVTGTTFDAAGLGLAALADGDFNTKTSINDTLDTIDAAFGKLEQQSSKFGSQLQIVQTRQSFTKDMIGTLEDGSAALTSADTNAEAANLATLQTRQSLIVSALSISTSQEQNVLQLLR</sequence>
<accession>A0A2W5MGN5</accession>
<dbReference type="EMBL" id="QFPN01000001">
    <property type="protein sequence ID" value="PZQ19057.1"/>
    <property type="molecule type" value="Genomic_DNA"/>
</dbReference>
<proteinExistence type="inferred from homology"/>
<dbReference type="Gene3D" id="1.20.1330.10">
    <property type="entry name" value="f41 fragment of flagellin, N-terminal domain"/>
    <property type="match status" value="1"/>
</dbReference>
<evidence type="ECO:0000259" key="5">
    <source>
        <dbReference type="Pfam" id="PF00700"/>
    </source>
</evidence>
<dbReference type="Pfam" id="PF00669">
    <property type="entry name" value="Flagellin_N"/>
    <property type="match status" value="1"/>
</dbReference>
<dbReference type="InterPro" id="IPR001492">
    <property type="entry name" value="Flagellin"/>
</dbReference>
<protein>
    <recommendedName>
        <fullName evidence="3">Flagellin</fullName>
    </recommendedName>
</protein>
<feature type="domain" description="Flagellin N-terminal" evidence="4">
    <location>
        <begin position="7"/>
        <end position="96"/>
    </location>
</feature>
<reference evidence="6 7" key="1">
    <citation type="submission" date="2017-08" db="EMBL/GenBank/DDBJ databases">
        <title>Infants hospitalized years apart are colonized by the same room-sourced microbial strains.</title>
        <authorList>
            <person name="Brooks B."/>
            <person name="Olm M.R."/>
            <person name="Firek B.A."/>
            <person name="Baker R."/>
            <person name="Thomas B.C."/>
            <person name="Morowitz M.J."/>
            <person name="Banfield J.F."/>
        </authorList>
    </citation>
    <scope>NUCLEOTIDE SEQUENCE [LARGE SCALE GENOMIC DNA]</scope>
    <source>
        <strain evidence="6">S2_005_003_R2_43</strain>
    </source>
</reference>
<dbReference type="PANTHER" id="PTHR42792:SF2">
    <property type="entry name" value="FLAGELLIN"/>
    <property type="match status" value="1"/>
</dbReference>
<dbReference type="Proteomes" id="UP000249577">
    <property type="component" value="Unassembled WGS sequence"/>
</dbReference>
<comment type="function">
    <text evidence="3">Flagellin is the subunit protein which polymerizes to form the filaments of bacterial flagella.</text>
</comment>
<evidence type="ECO:0000256" key="1">
    <source>
        <dbReference type="ARBA" id="ARBA00005709"/>
    </source>
</evidence>
<feature type="domain" description="Flagellin C-terminal" evidence="5">
    <location>
        <begin position="276"/>
        <end position="361"/>
    </location>
</feature>
<dbReference type="SUPFAM" id="SSF64518">
    <property type="entry name" value="Phase 1 flagellin"/>
    <property type="match status" value="1"/>
</dbReference>
<comment type="similarity">
    <text evidence="1 3">Belongs to the bacterial flagellin family.</text>
</comment>